<accession>A0A9P6XSP9</accession>
<dbReference type="Proteomes" id="UP000740926">
    <property type="component" value="Unassembled WGS sequence"/>
</dbReference>
<proteinExistence type="predicted"/>
<dbReference type="EMBL" id="JAANIU010010971">
    <property type="protein sequence ID" value="KAG1531383.1"/>
    <property type="molecule type" value="Genomic_DNA"/>
</dbReference>
<evidence type="ECO:0000313" key="2">
    <source>
        <dbReference type="EMBL" id="KAG1531383.1"/>
    </source>
</evidence>
<comment type="caution">
    <text evidence="2">The sequence shown here is derived from an EMBL/GenBank/DDBJ whole genome shotgun (WGS) entry which is preliminary data.</text>
</comment>
<protein>
    <submittedName>
        <fullName evidence="2">Uncharacterized protein</fullName>
    </submittedName>
</protein>
<feature type="region of interest" description="Disordered" evidence="1">
    <location>
        <begin position="87"/>
        <end position="111"/>
    </location>
</feature>
<evidence type="ECO:0000313" key="3">
    <source>
        <dbReference type="Proteomes" id="UP000740926"/>
    </source>
</evidence>
<gene>
    <name evidence="2" type="ORF">G6F50_016725</name>
</gene>
<reference evidence="2 3" key="1">
    <citation type="journal article" date="2020" name="Microb. Genom.">
        <title>Genetic diversity of clinical and environmental Mucorales isolates obtained from an investigation of mucormycosis cases among solid organ transplant recipients.</title>
        <authorList>
            <person name="Nguyen M.H."/>
            <person name="Kaul D."/>
            <person name="Muto C."/>
            <person name="Cheng S.J."/>
            <person name="Richter R.A."/>
            <person name="Bruno V.M."/>
            <person name="Liu G."/>
            <person name="Beyhan S."/>
            <person name="Sundermann A.J."/>
            <person name="Mounaud S."/>
            <person name="Pasculle A.W."/>
            <person name="Nierman W.C."/>
            <person name="Driscoll E."/>
            <person name="Cumbie R."/>
            <person name="Clancy C.J."/>
            <person name="Dupont C.L."/>
        </authorList>
    </citation>
    <scope>NUCLEOTIDE SEQUENCE [LARGE SCALE GENOMIC DNA]</scope>
    <source>
        <strain evidence="2 3">GL24</strain>
    </source>
</reference>
<keyword evidence="3" id="KW-1185">Reference proteome</keyword>
<dbReference type="AlphaFoldDB" id="A0A9P6XSP9"/>
<sequence length="125" mass="12587">MQSAGAASAIPLIPVATSSSKSDSSTFVLPATNANDPVDPIVQSKSLPDKSSVNVPIDLTIDTSDSPSATVVTPNFGSPLLVPPAVSSSLVHSHADNNKHPSSQIPSDAPITAATSQLPTMAICS</sequence>
<name>A0A9P6XSP9_9FUNG</name>
<feature type="region of interest" description="Disordered" evidence="1">
    <location>
        <begin position="1"/>
        <end position="53"/>
    </location>
</feature>
<feature type="compositionally biased region" description="Polar residues" evidence="1">
    <location>
        <begin position="43"/>
        <end position="53"/>
    </location>
</feature>
<organism evidence="2 3">
    <name type="scientific">Rhizopus delemar</name>
    <dbReference type="NCBI Taxonomy" id="936053"/>
    <lineage>
        <taxon>Eukaryota</taxon>
        <taxon>Fungi</taxon>
        <taxon>Fungi incertae sedis</taxon>
        <taxon>Mucoromycota</taxon>
        <taxon>Mucoromycotina</taxon>
        <taxon>Mucoromycetes</taxon>
        <taxon>Mucorales</taxon>
        <taxon>Mucorineae</taxon>
        <taxon>Rhizopodaceae</taxon>
        <taxon>Rhizopus</taxon>
    </lineage>
</organism>
<evidence type="ECO:0000256" key="1">
    <source>
        <dbReference type="SAM" id="MobiDB-lite"/>
    </source>
</evidence>